<keyword evidence="5" id="KW-1185">Reference proteome</keyword>
<evidence type="ECO:0000259" key="3">
    <source>
        <dbReference type="Pfam" id="PF25483"/>
    </source>
</evidence>
<organism evidence="4 5">
    <name type="scientific">Diacronema lutheri</name>
    <name type="common">Unicellular marine alga</name>
    <name type="synonym">Monochrysis lutheri</name>
    <dbReference type="NCBI Taxonomy" id="2081491"/>
    <lineage>
        <taxon>Eukaryota</taxon>
        <taxon>Haptista</taxon>
        <taxon>Haptophyta</taxon>
        <taxon>Pavlovophyceae</taxon>
        <taxon>Pavlovales</taxon>
        <taxon>Pavlovaceae</taxon>
        <taxon>Diacronema</taxon>
    </lineage>
</organism>
<feature type="chain" id="PRO_5035238257" description="DUF7906 domain-containing protein" evidence="2">
    <location>
        <begin position="30"/>
        <end position="752"/>
    </location>
</feature>
<evidence type="ECO:0000313" key="5">
    <source>
        <dbReference type="Proteomes" id="UP000751190"/>
    </source>
</evidence>
<evidence type="ECO:0000256" key="2">
    <source>
        <dbReference type="SAM" id="SignalP"/>
    </source>
</evidence>
<dbReference type="Pfam" id="PF25483">
    <property type="entry name" value="DUF7906"/>
    <property type="match status" value="1"/>
</dbReference>
<keyword evidence="1" id="KW-0472">Membrane</keyword>
<keyword evidence="2" id="KW-0732">Signal</keyword>
<evidence type="ECO:0000256" key="1">
    <source>
        <dbReference type="SAM" id="Phobius"/>
    </source>
</evidence>
<name>A0A8J5XYG7_DIALT</name>
<dbReference type="Proteomes" id="UP000751190">
    <property type="component" value="Unassembled WGS sequence"/>
</dbReference>
<dbReference type="EMBL" id="JAGTXO010000001">
    <property type="protein sequence ID" value="KAG8471132.1"/>
    <property type="molecule type" value="Genomic_DNA"/>
</dbReference>
<evidence type="ECO:0000313" key="4">
    <source>
        <dbReference type="EMBL" id="KAG8471132.1"/>
    </source>
</evidence>
<keyword evidence="1" id="KW-1133">Transmembrane helix</keyword>
<keyword evidence="1" id="KW-0812">Transmembrane</keyword>
<feature type="domain" description="DUF7906" evidence="3">
    <location>
        <begin position="90"/>
        <end position="320"/>
    </location>
</feature>
<dbReference type="InterPro" id="IPR057228">
    <property type="entry name" value="DUF7906"/>
</dbReference>
<dbReference type="PANTHER" id="PTHR31515:SF4">
    <property type="entry name" value="TRANSMEMBRANE PROTEIN"/>
    <property type="match status" value="1"/>
</dbReference>
<sequence>MAPDYKHGARRRHATVLLALAVAARMAVCQPAESALAEHLAVLDPIGDPWARDDAFLRLSERELGAAWSAEGAGSLASQLDALSAIEHHSFVDVRLVCFAADGNATLELDAAKLGRFLDAMSVAEPVHLTAEEGTSLDEAPRALHISRTLSYHVSFARAQLCVRVTDALRQAAAAGLRTLPVAAVDDVLAADHAASAEVYTIYLLNPVLPGGLPYAYVEPAAADKAVGATPTGVAPAGAGAADTGSRAAEACPISSWVARGRYAWLDVAAGPVTFGPATSGIGPVLDSPLARARARASGESLELELAATVVSAAGHLLAPPVERLAPASRARTIVRVFELFVDGGAGARDTLRAAREGSGVDYTVLAQQLARAALSTERVLVESVPIAPGACVSCELAFAQALRARSSAIVADGETTVQTDAYVSARALQRALARALADIEREALASGAIARAHRAGGAAPTDAGVAPVFGSAGAAAAEADANVLVAFVVTVTRAELLLLDRAHQARGVGGMALALRQPGSPPAPVDFRCGAHGMRLDTADATRALLGALLQAHWGVGPVHVRWDAHLRAPRANYLWATGHTPFGPFSSSRELSFAYVDAARRARVYALLEPAVARVRELLRTFEPFGKALDDVLPAREHALFVRRWNLFLHKLARASTYMSVHNFGQAHYYALSLRHELGAMAAIVDGAADNVVTSLHCAAAAGSAPWSLGATGAVALSALLLLGMAVVAVMAVSRRPRRTGALAKPTKAS</sequence>
<comment type="caution">
    <text evidence="4">The sequence shown here is derived from an EMBL/GenBank/DDBJ whole genome shotgun (WGS) entry which is preliminary data.</text>
</comment>
<protein>
    <recommendedName>
        <fullName evidence="3">DUF7906 domain-containing protein</fullName>
    </recommendedName>
</protein>
<dbReference type="AlphaFoldDB" id="A0A8J5XYG7"/>
<accession>A0A8J5XYG7</accession>
<feature type="signal peptide" evidence="2">
    <location>
        <begin position="1"/>
        <end position="29"/>
    </location>
</feature>
<dbReference type="OrthoDB" id="18100at2759"/>
<reference evidence="4" key="1">
    <citation type="submission" date="2021-05" db="EMBL/GenBank/DDBJ databases">
        <title>The genome of the haptophyte Pavlova lutheri (Diacronema luteri, Pavlovales) - a model for lipid biosynthesis in eukaryotic algae.</title>
        <authorList>
            <person name="Hulatt C.J."/>
            <person name="Posewitz M.C."/>
        </authorList>
    </citation>
    <scope>NUCLEOTIDE SEQUENCE</scope>
    <source>
        <strain evidence="4">NIVA-4/92</strain>
    </source>
</reference>
<proteinExistence type="predicted"/>
<feature type="transmembrane region" description="Helical" evidence="1">
    <location>
        <begin position="709"/>
        <end position="735"/>
    </location>
</feature>
<dbReference type="PANTHER" id="PTHR31515">
    <property type="entry name" value="TRANSMEMBRANE PROTEIN-RELATED"/>
    <property type="match status" value="1"/>
</dbReference>
<gene>
    <name evidence="4" type="ORF">KFE25_009553</name>
</gene>